<keyword evidence="10" id="KW-1185">Reference proteome</keyword>
<keyword evidence="6 7" id="KW-0472">Membrane</keyword>
<evidence type="ECO:0000256" key="4">
    <source>
        <dbReference type="ARBA" id="ARBA00022970"/>
    </source>
</evidence>
<dbReference type="PANTHER" id="PTHR48017">
    <property type="entry name" value="OS05G0424000 PROTEIN-RELATED"/>
    <property type="match status" value="1"/>
</dbReference>
<proteinExistence type="predicted"/>
<dbReference type="GO" id="GO:0006865">
    <property type="term" value="P:amino acid transport"/>
    <property type="evidence" value="ECO:0007669"/>
    <property type="project" value="UniProtKB-KW"/>
</dbReference>
<evidence type="ECO:0000256" key="7">
    <source>
        <dbReference type="SAM" id="Phobius"/>
    </source>
</evidence>
<evidence type="ECO:0000259" key="8">
    <source>
        <dbReference type="Pfam" id="PF01490"/>
    </source>
</evidence>
<keyword evidence="5 7" id="KW-1133">Transmembrane helix</keyword>
<keyword evidence="3 7" id="KW-0812">Transmembrane</keyword>
<dbReference type="Proteomes" id="UP001552299">
    <property type="component" value="Unassembled WGS sequence"/>
</dbReference>
<evidence type="ECO:0000256" key="2">
    <source>
        <dbReference type="ARBA" id="ARBA00022448"/>
    </source>
</evidence>
<sequence>MGYAAFGDSMPGNLLTGFGFYNPFWLLDIANAAMVIHLIGAYQVFCHQLFAFIEKWVNEAWPNSTFISKGCLVSDLQRDLSRIYAKSSQTVFVRALNPGDG</sequence>
<organism evidence="9 10">
    <name type="scientific">Dendrobium thyrsiflorum</name>
    <name type="common">Pinecone-like raceme dendrobium</name>
    <name type="synonym">Orchid</name>
    <dbReference type="NCBI Taxonomy" id="117978"/>
    <lineage>
        <taxon>Eukaryota</taxon>
        <taxon>Viridiplantae</taxon>
        <taxon>Streptophyta</taxon>
        <taxon>Embryophyta</taxon>
        <taxon>Tracheophyta</taxon>
        <taxon>Spermatophyta</taxon>
        <taxon>Magnoliopsida</taxon>
        <taxon>Liliopsida</taxon>
        <taxon>Asparagales</taxon>
        <taxon>Orchidaceae</taxon>
        <taxon>Epidendroideae</taxon>
        <taxon>Malaxideae</taxon>
        <taxon>Dendrobiinae</taxon>
        <taxon>Dendrobium</taxon>
    </lineage>
</organism>
<evidence type="ECO:0000256" key="5">
    <source>
        <dbReference type="ARBA" id="ARBA00022989"/>
    </source>
</evidence>
<evidence type="ECO:0000256" key="1">
    <source>
        <dbReference type="ARBA" id="ARBA00004370"/>
    </source>
</evidence>
<gene>
    <name evidence="9" type="ORF">M5K25_001187</name>
</gene>
<comment type="subcellular location">
    <subcellularLocation>
        <location evidence="1">Membrane</location>
    </subcellularLocation>
</comment>
<dbReference type="InterPro" id="IPR013057">
    <property type="entry name" value="AA_transpt_TM"/>
</dbReference>
<evidence type="ECO:0000313" key="10">
    <source>
        <dbReference type="Proteomes" id="UP001552299"/>
    </source>
</evidence>
<evidence type="ECO:0000256" key="6">
    <source>
        <dbReference type="ARBA" id="ARBA00023136"/>
    </source>
</evidence>
<evidence type="ECO:0000256" key="3">
    <source>
        <dbReference type="ARBA" id="ARBA00022692"/>
    </source>
</evidence>
<dbReference type="EMBL" id="JANQDX010000002">
    <property type="protein sequence ID" value="KAL0927035.1"/>
    <property type="molecule type" value="Genomic_DNA"/>
</dbReference>
<feature type="transmembrane region" description="Helical" evidence="7">
    <location>
        <begin position="24"/>
        <end position="45"/>
    </location>
</feature>
<reference evidence="9 10" key="1">
    <citation type="journal article" date="2024" name="Plant Biotechnol. J.">
        <title>Dendrobium thyrsiflorum genome and its molecular insights into genes involved in important horticultural traits.</title>
        <authorList>
            <person name="Chen B."/>
            <person name="Wang J.Y."/>
            <person name="Zheng P.J."/>
            <person name="Li K.L."/>
            <person name="Liang Y.M."/>
            <person name="Chen X.F."/>
            <person name="Zhang C."/>
            <person name="Zhao X."/>
            <person name="He X."/>
            <person name="Zhang G.Q."/>
            <person name="Liu Z.J."/>
            <person name="Xu Q."/>
        </authorList>
    </citation>
    <scope>NUCLEOTIDE SEQUENCE [LARGE SCALE GENOMIC DNA]</scope>
    <source>
        <strain evidence="9">GZMU011</strain>
    </source>
</reference>
<accession>A0ABD0VQG4</accession>
<keyword evidence="2" id="KW-0813">Transport</keyword>
<dbReference type="AlphaFoldDB" id="A0ABD0VQG4"/>
<dbReference type="Pfam" id="PF01490">
    <property type="entry name" value="Aa_trans"/>
    <property type="match status" value="1"/>
</dbReference>
<keyword evidence="4" id="KW-0029">Amino-acid transport</keyword>
<protein>
    <recommendedName>
        <fullName evidence="8">Amino acid transporter transmembrane domain-containing protein</fullName>
    </recommendedName>
</protein>
<dbReference type="GO" id="GO:0016020">
    <property type="term" value="C:membrane"/>
    <property type="evidence" value="ECO:0007669"/>
    <property type="project" value="UniProtKB-SubCell"/>
</dbReference>
<comment type="caution">
    <text evidence="9">The sequence shown here is derived from an EMBL/GenBank/DDBJ whole genome shotgun (WGS) entry which is preliminary data.</text>
</comment>
<feature type="domain" description="Amino acid transporter transmembrane" evidence="8">
    <location>
        <begin position="1"/>
        <end position="60"/>
    </location>
</feature>
<name>A0ABD0VQG4_DENTH</name>
<evidence type="ECO:0000313" key="9">
    <source>
        <dbReference type="EMBL" id="KAL0927035.1"/>
    </source>
</evidence>